<reference evidence="2 3" key="1">
    <citation type="submission" date="2021-10" db="EMBL/GenBank/DDBJ databases">
        <title>Draft genome of Aestuariibacter halophilus JC2043.</title>
        <authorList>
            <person name="Emsley S.A."/>
            <person name="Pfannmuller K.M."/>
            <person name="Ushijima B."/>
            <person name="Saw J.H."/>
            <person name="Videau P."/>
        </authorList>
    </citation>
    <scope>NUCLEOTIDE SEQUENCE [LARGE SCALE GENOMIC DNA]</scope>
    <source>
        <strain evidence="2 3">JC2043</strain>
    </source>
</reference>
<dbReference type="CDD" id="cd02440">
    <property type="entry name" value="AdoMet_MTases"/>
    <property type="match status" value="1"/>
</dbReference>
<evidence type="ECO:0000256" key="1">
    <source>
        <dbReference type="SAM" id="SignalP"/>
    </source>
</evidence>
<organism evidence="2 3">
    <name type="scientific">Fluctibacter halophilus</name>
    <dbReference type="NCBI Taxonomy" id="226011"/>
    <lineage>
        <taxon>Bacteria</taxon>
        <taxon>Pseudomonadati</taxon>
        <taxon>Pseudomonadota</taxon>
        <taxon>Gammaproteobacteria</taxon>
        <taxon>Alteromonadales</taxon>
        <taxon>Alteromonadaceae</taxon>
        <taxon>Fluctibacter</taxon>
    </lineage>
</organism>
<dbReference type="GO" id="GO:0008168">
    <property type="term" value="F:methyltransferase activity"/>
    <property type="evidence" value="ECO:0007669"/>
    <property type="project" value="UniProtKB-KW"/>
</dbReference>
<evidence type="ECO:0000313" key="2">
    <source>
        <dbReference type="EMBL" id="MCC2617417.1"/>
    </source>
</evidence>
<dbReference type="PIRSF" id="PIRSF031679">
    <property type="entry name" value="Mtase_Alr7345_prd"/>
    <property type="match status" value="1"/>
</dbReference>
<feature type="chain" id="PRO_5046859570" evidence="1">
    <location>
        <begin position="25"/>
        <end position="252"/>
    </location>
</feature>
<accession>A0ABS8GA00</accession>
<name>A0ABS8GA00_9ALTE</name>
<protein>
    <submittedName>
        <fullName evidence="2">Methyltransferase type 11</fullName>
    </submittedName>
</protein>
<dbReference type="InterPro" id="IPR016980">
    <property type="entry name" value="S-AdoMet-dep_MeTrfase_Alr7345"/>
</dbReference>
<keyword evidence="2" id="KW-0808">Transferase</keyword>
<dbReference type="SUPFAM" id="SSF53335">
    <property type="entry name" value="S-adenosyl-L-methionine-dependent methyltransferases"/>
    <property type="match status" value="1"/>
</dbReference>
<dbReference type="EMBL" id="JAJEWP010000004">
    <property type="protein sequence ID" value="MCC2617417.1"/>
    <property type="molecule type" value="Genomic_DNA"/>
</dbReference>
<dbReference type="Proteomes" id="UP001520878">
    <property type="component" value="Unassembled WGS sequence"/>
</dbReference>
<keyword evidence="2" id="KW-0489">Methyltransferase</keyword>
<dbReference type="GO" id="GO:0032259">
    <property type="term" value="P:methylation"/>
    <property type="evidence" value="ECO:0007669"/>
    <property type="project" value="UniProtKB-KW"/>
</dbReference>
<feature type="signal peptide" evidence="1">
    <location>
        <begin position="1"/>
        <end position="24"/>
    </location>
</feature>
<comment type="caution">
    <text evidence="2">The sequence shown here is derived from an EMBL/GenBank/DDBJ whole genome shotgun (WGS) entry which is preliminary data.</text>
</comment>
<keyword evidence="1" id="KW-0732">Signal</keyword>
<evidence type="ECO:0000313" key="3">
    <source>
        <dbReference type="Proteomes" id="UP001520878"/>
    </source>
</evidence>
<dbReference type="RefSeq" id="WP_229161548.1">
    <property type="nucleotide sequence ID" value="NZ_JAJEWP010000004.1"/>
</dbReference>
<sequence length="252" mass="27765">MFRSAPSIIALAALMTFSSPEVIADPLTKLLDSPERSEADRTADARRKPASFMAFLDVQKDMQVLDVFSGGGYYSEIAAAVVGPGGQVIAHNNQAYVDYIGQDKLSARYADGRLPNVKQLIQEANELSLPQQQYDRILLVLSFHDLFYADPDNGWPAIDAPAFMKTLRSSLKPGGLIGIIDHVAAPGTNTSVAQTFHRISPDIIIEKMQQWGFGLHKQADYLRNPDDPLTVPMWDESIRGKTDRVVMAFTAL</sequence>
<keyword evidence="3" id="KW-1185">Reference proteome</keyword>
<dbReference type="Pfam" id="PF01135">
    <property type="entry name" value="PCMT"/>
    <property type="match status" value="1"/>
</dbReference>
<dbReference type="InterPro" id="IPR029063">
    <property type="entry name" value="SAM-dependent_MTases_sf"/>
</dbReference>
<gene>
    <name evidence="2" type="ORF">LJ739_14285</name>
</gene>
<dbReference type="Gene3D" id="3.40.50.150">
    <property type="entry name" value="Vaccinia Virus protein VP39"/>
    <property type="match status" value="1"/>
</dbReference>
<proteinExistence type="predicted"/>